<organism evidence="1">
    <name type="scientific">Chromera velia CCMP2878</name>
    <dbReference type="NCBI Taxonomy" id="1169474"/>
    <lineage>
        <taxon>Eukaryota</taxon>
        <taxon>Sar</taxon>
        <taxon>Alveolata</taxon>
        <taxon>Colpodellida</taxon>
        <taxon>Chromeraceae</taxon>
        <taxon>Chromera</taxon>
    </lineage>
</organism>
<dbReference type="EMBL" id="CDMZ01002179">
    <property type="protein sequence ID" value="CEM41152.1"/>
    <property type="molecule type" value="Genomic_DNA"/>
</dbReference>
<name>A0A0G4HAY5_9ALVE</name>
<proteinExistence type="predicted"/>
<sequence length="242" mass="26094">MKNRLAHAYYGNTTNLGRAEEKLRAAYPNHARNDLSADRNDEARNTIKSEAKLNGRQLSAVKNERCSGGPPSSDPIIVEALKPLDWFFSWKGAGGLAAVALGGLAACQWKNWRLRHPIRNSVLQHASRILASSSPFAHRPESAALLNLRGGVRQSVIVKGPHGVGKTTWLAHEVLTSLYPWWMRPSTPSGGVWFTGNSSAPNFLCLAWRHDGSSVGWQIDGCCAAEASGAAYPSVSVAVLGS</sequence>
<dbReference type="VEuPathDB" id="CryptoDB:Cvel_6156"/>
<reference evidence="1" key="1">
    <citation type="submission" date="2014-11" db="EMBL/GenBank/DDBJ databases">
        <authorList>
            <person name="Otto D Thomas"/>
            <person name="Naeem Raeece"/>
        </authorList>
    </citation>
    <scope>NUCLEOTIDE SEQUENCE</scope>
</reference>
<evidence type="ECO:0000313" key="1">
    <source>
        <dbReference type="EMBL" id="CEM41152.1"/>
    </source>
</evidence>
<protein>
    <submittedName>
        <fullName evidence="1">Uncharacterized protein</fullName>
    </submittedName>
</protein>
<accession>A0A0G4HAY5</accession>
<gene>
    <name evidence="1" type="ORF">Cvel_6156</name>
</gene>
<dbReference type="AlphaFoldDB" id="A0A0G4HAY5"/>